<keyword evidence="1" id="KW-0812">Transmembrane</keyword>
<sequence>MRSRRTLWLPAACGALIVLALLVWGIPWVTKERADVTSTPTPPAFSTVTPITLSPGSRACESSVAFSPQTRSLILLAAKQDGPTPPLRITARAPGYRAGVTIPGGYAGLSSLVAAVPPPQGSVLGEVCVENAGRRKVQLQATAEGRIQNRATTSVDGEPVQPKMTLLLTEGVNRSLADRPGEILDRIAAFKPPFVGSVSLALLALLVVVGVPAGVLYAIWRGLAAADDG</sequence>
<dbReference type="AlphaFoldDB" id="A0A9E6Y2P2"/>
<keyword evidence="1" id="KW-1133">Transmembrane helix</keyword>
<evidence type="ECO:0000256" key="1">
    <source>
        <dbReference type="SAM" id="Phobius"/>
    </source>
</evidence>
<dbReference type="Proteomes" id="UP001162834">
    <property type="component" value="Chromosome"/>
</dbReference>
<keyword evidence="1" id="KW-0472">Membrane</keyword>
<keyword evidence="3" id="KW-1185">Reference proteome</keyword>
<accession>A0A9E6Y2P2</accession>
<reference evidence="2" key="1">
    <citation type="journal article" date="2022" name="Int. J. Syst. Evol. Microbiol.">
        <title>Pseudomonas aegrilactucae sp. nov. and Pseudomonas morbosilactucae sp. nov., pathogens causing bacterial rot of lettuce in Japan.</title>
        <authorList>
            <person name="Sawada H."/>
            <person name="Fujikawa T."/>
            <person name="Satou M."/>
        </authorList>
    </citation>
    <scope>NUCLEOTIDE SEQUENCE</scope>
    <source>
        <strain evidence="2">0166_1</strain>
    </source>
</reference>
<dbReference type="RefSeq" id="WP_259312772.1">
    <property type="nucleotide sequence ID" value="NZ_CP087164.1"/>
</dbReference>
<gene>
    <name evidence="2" type="ORF">DSM104329_05186</name>
</gene>
<dbReference type="EMBL" id="CP087164">
    <property type="protein sequence ID" value="UGS38756.1"/>
    <property type="molecule type" value="Genomic_DNA"/>
</dbReference>
<protein>
    <submittedName>
        <fullName evidence="2">Uncharacterized protein</fullName>
    </submittedName>
</protein>
<evidence type="ECO:0000313" key="2">
    <source>
        <dbReference type="EMBL" id="UGS38756.1"/>
    </source>
</evidence>
<name>A0A9E6Y2P2_9ACTN</name>
<evidence type="ECO:0000313" key="3">
    <source>
        <dbReference type="Proteomes" id="UP001162834"/>
    </source>
</evidence>
<feature type="transmembrane region" description="Helical" evidence="1">
    <location>
        <begin position="194"/>
        <end position="220"/>
    </location>
</feature>
<organism evidence="2 3">
    <name type="scientific">Capillimicrobium parvum</name>
    <dbReference type="NCBI Taxonomy" id="2884022"/>
    <lineage>
        <taxon>Bacteria</taxon>
        <taxon>Bacillati</taxon>
        <taxon>Actinomycetota</taxon>
        <taxon>Thermoleophilia</taxon>
        <taxon>Solirubrobacterales</taxon>
        <taxon>Capillimicrobiaceae</taxon>
        <taxon>Capillimicrobium</taxon>
    </lineage>
</organism>
<dbReference type="KEGG" id="sbae:DSM104329_05186"/>
<proteinExistence type="predicted"/>